<protein>
    <submittedName>
        <fullName evidence="2">Uncharacterized protein</fullName>
    </submittedName>
</protein>
<evidence type="ECO:0000313" key="2">
    <source>
        <dbReference type="EMBL" id="GGD21531.1"/>
    </source>
</evidence>
<evidence type="ECO:0000313" key="3">
    <source>
        <dbReference type="Proteomes" id="UP000642571"/>
    </source>
</evidence>
<evidence type="ECO:0000256" key="1">
    <source>
        <dbReference type="SAM" id="SignalP"/>
    </source>
</evidence>
<gene>
    <name evidence="2" type="ORF">GCM10011389_31500</name>
</gene>
<accession>A0ABQ1QCA5</accession>
<feature type="signal peptide" evidence="1">
    <location>
        <begin position="1"/>
        <end position="24"/>
    </location>
</feature>
<organism evidence="2 3">
    <name type="scientific">Pontibacillus salipaludis</name>
    <dbReference type="NCBI Taxonomy" id="1697394"/>
    <lineage>
        <taxon>Bacteria</taxon>
        <taxon>Bacillati</taxon>
        <taxon>Bacillota</taxon>
        <taxon>Bacilli</taxon>
        <taxon>Bacillales</taxon>
        <taxon>Bacillaceae</taxon>
        <taxon>Pontibacillus</taxon>
    </lineage>
</organism>
<feature type="chain" id="PRO_5046888059" evidence="1">
    <location>
        <begin position="25"/>
        <end position="205"/>
    </location>
</feature>
<keyword evidence="3" id="KW-1185">Reference proteome</keyword>
<dbReference type="EMBL" id="BMIN01000016">
    <property type="protein sequence ID" value="GGD21531.1"/>
    <property type="molecule type" value="Genomic_DNA"/>
</dbReference>
<sequence length="205" mass="23884">MKSKTIYKGALSIGLLLSAWGVTGNIVSDASKNHSQLEIQEQTENTLSTSLNEFQYHNQIKQTKDLQYLYTHTLADLQEEMFGDENGINEYGITYLDREQQKIVIGLIEQEDHGQEFKKKVLETIPNENVQWKTVNYSMNTLMSKVPMVYEETDALIEDKENNYQIRYDMENNRLELLIDYITSEQRKTLIQKFGSMLSIHVNKM</sequence>
<reference evidence="3" key="1">
    <citation type="journal article" date="2019" name="Int. J. Syst. Evol. Microbiol.">
        <title>The Global Catalogue of Microorganisms (GCM) 10K type strain sequencing project: providing services to taxonomists for standard genome sequencing and annotation.</title>
        <authorList>
            <consortium name="The Broad Institute Genomics Platform"/>
            <consortium name="The Broad Institute Genome Sequencing Center for Infectious Disease"/>
            <person name="Wu L."/>
            <person name="Ma J."/>
        </authorList>
    </citation>
    <scope>NUCLEOTIDE SEQUENCE [LARGE SCALE GENOMIC DNA]</scope>
    <source>
        <strain evidence="3">CGMCC 1.15353</strain>
    </source>
</reference>
<dbReference type="RefSeq" id="WP_188655343.1">
    <property type="nucleotide sequence ID" value="NZ_BMIN01000016.1"/>
</dbReference>
<name>A0ABQ1QCA5_9BACI</name>
<keyword evidence="1" id="KW-0732">Signal</keyword>
<comment type="caution">
    <text evidence="2">The sequence shown here is derived from an EMBL/GenBank/DDBJ whole genome shotgun (WGS) entry which is preliminary data.</text>
</comment>
<proteinExistence type="predicted"/>
<dbReference type="Proteomes" id="UP000642571">
    <property type="component" value="Unassembled WGS sequence"/>
</dbReference>